<feature type="domain" description="Aminotransferase class I/classII large" evidence="8">
    <location>
        <begin position="27"/>
        <end position="390"/>
    </location>
</feature>
<reference evidence="9 10" key="1">
    <citation type="submission" date="2019-10" db="EMBL/GenBank/DDBJ databases">
        <title>Cardiobacteriales fam. a chemoheterotrophic member of the order Cardiobacteriales, and proposal of Cardiobacteriales fam. nov.</title>
        <authorList>
            <person name="Wang C."/>
        </authorList>
    </citation>
    <scope>NUCLEOTIDE SEQUENCE [LARGE SCALE GENOMIC DNA]</scope>
    <source>
        <strain evidence="9 10">ML27</strain>
    </source>
</reference>
<dbReference type="InterPro" id="IPR015424">
    <property type="entry name" value="PyrdxlP-dep_Trfase"/>
</dbReference>
<dbReference type="InParanoid" id="A0A6N7EXD5"/>
<evidence type="ECO:0000256" key="7">
    <source>
        <dbReference type="RuleBase" id="RU000481"/>
    </source>
</evidence>
<dbReference type="GO" id="GO:0004838">
    <property type="term" value="F:L-tyrosine-2-oxoglutarate transaminase activity"/>
    <property type="evidence" value="ECO:0007669"/>
    <property type="project" value="TreeGrafter"/>
</dbReference>
<dbReference type="EC" id="2.6.1.-" evidence="7"/>
<dbReference type="InterPro" id="IPR015421">
    <property type="entry name" value="PyrdxlP-dep_Trfase_major"/>
</dbReference>
<dbReference type="Proteomes" id="UP000471298">
    <property type="component" value="Unassembled WGS sequence"/>
</dbReference>
<evidence type="ECO:0000256" key="1">
    <source>
        <dbReference type="ARBA" id="ARBA00001933"/>
    </source>
</evidence>
<evidence type="ECO:0000313" key="10">
    <source>
        <dbReference type="Proteomes" id="UP000471298"/>
    </source>
</evidence>
<dbReference type="Gene3D" id="3.40.640.10">
    <property type="entry name" value="Type I PLP-dependent aspartate aminotransferase-like (Major domain)"/>
    <property type="match status" value="1"/>
</dbReference>
<dbReference type="PROSITE" id="PS00105">
    <property type="entry name" value="AA_TRANSFER_CLASS_1"/>
    <property type="match status" value="1"/>
</dbReference>
<dbReference type="InterPro" id="IPR004839">
    <property type="entry name" value="Aminotransferase_I/II_large"/>
</dbReference>
<dbReference type="PANTHER" id="PTHR11879">
    <property type="entry name" value="ASPARTATE AMINOTRANSFERASE"/>
    <property type="match status" value="1"/>
</dbReference>
<keyword evidence="10" id="KW-1185">Reference proteome</keyword>
<evidence type="ECO:0000256" key="5">
    <source>
        <dbReference type="ARBA" id="ARBA00022679"/>
    </source>
</evidence>
<dbReference type="SUPFAM" id="SSF53383">
    <property type="entry name" value="PLP-dependent transferases"/>
    <property type="match status" value="1"/>
</dbReference>
<evidence type="ECO:0000256" key="2">
    <source>
        <dbReference type="ARBA" id="ARBA00007441"/>
    </source>
</evidence>
<comment type="subunit">
    <text evidence="3">Homodimer.</text>
</comment>
<comment type="similarity">
    <text evidence="2 7">Belongs to the class-I pyridoxal-phosphate-dependent aminotransferase family.</text>
</comment>
<dbReference type="NCBIfam" id="NF006719">
    <property type="entry name" value="PRK09257.1"/>
    <property type="match status" value="1"/>
</dbReference>
<dbReference type="PRINTS" id="PR00799">
    <property type="entry name" value="TRANSAMINASE"/>
</dbReference>
<comment type="cofactor">
    <cofactor evidence="1 7">
        <name>pyridoxal 5'-phosphate</name>
        <dbReference type="ChEBI" id="CHEBI:597326"/>
    </cofactor>
</comment>
<dbReference type="Gene3D" id="3.90.1150.10">
    <property type="entry name" value="Aspartate Aminotransferase, domain 1"/>
    <property type="match status" value="1"/>
</dbReference>
<evidence type="ECO:0000256" key="3">
    <source>
        <dbReference type="ARBA" id="ARBA00011738"/>
    </source>
</evidence>
<gene>
    <name evidence="9" type="ORF">GCU85_04845</name>
</gene>
<keyword evidence="5 7" id="KW-0808">Transferase</keyword>
<dbReference type="GO" id="GO:0030170">
    <property type="term" value="F:pyridoxal phosphate binding"/>
    <property type="evidence" value="ECO:0007669"/>
    <property type="project" value="InterPro"/>
</dbReference>
<evidence type="ECO:0000313" key="9">
    <source>
        <dbReference type="EMBL" id="MPV86059.1"/>
    </source>
</evidence>
<dbReference type="FunCoup" id="A0A6N7EXD5">
    <property type="interactions" value="354"/>
</dbReference>
<evidence type="ECO:0000256" key="6">
    <source>
        <dbReference type="ARBA" id="ARBA00022898"/>
    </source>
</evidence>
<name>A0A6N7EXD5_9GAMM</name>
<dbReference type="Pfam" id="PF00155">
    <property type="entry name" value="Aminotran_1_2"/>
    <property type="match status" value="1"/>
</dbReference>
<dbReference type="GO" id="GO:0033585">
    <property type="term" value="P:L-phenylalanine biosynthetic process from chorismate via phenylpyruvate"/>
    <property type="evidence" value="ECO:0007669"/>
    <property type="project" value="TreeGrafter"/>
</dbReference>
<dbReference type="InterPro" id="IPR000796">
    <property type="entry name" value="Asp_trans"/>
</dbReference>
<keyword evidence="4 7" id="KW-0032">Aminotransferase</keyword>
<protein>
    <recommendedName>
        <fullName evidence="7">Aminotransferase</fullName>
        <ecNumber evidence="7">2.6.1.-</ecNumber>
    </recommendedName>
</protein>
<evidence type="ECO:0000259" key="8">
    <source>
        <dbReference type="Pfam" id="PF00155"/>
    </source>
</evidence>
<dbReference type="GO" id="GO:0005829">
    <property type="term" value="C:cytosol"/>
    <property type="evidence" value="ECO:0007669"/>
    <property type="project" value="TreeGrafter"/>
</dbReference>
<dbReference type="CDD" id="cd00609">
    <property type="entry name" value="AAT_like"/>
    <property type="match status" value="1"/>
</dbReference>
<dbReference type="GO" id="GO:0042802">
    <property type="term" value="F:identical protein binding"/>
    <property type="evidence" value="ECO:0007669"/>
    <property type="project" value="TreeGrafter"/>
</dbReference>
<dbReference type="InterPro" id="IPR004838">
    <property type="entry name" value="NHTrfase_class1_PyrdxlP-BS"/>
</dbReference>
<proteinExistence type="inferred from homology"/>
<dbReference type="GO" id="GO:0004069">
    <property type="term" value="F:L-aspartate:2-oxoglutarate aminotransferase activity"/>
    <property type="evidence" value="ECO:0007669"/>
    <property type="project" value="TreeGrafter"/>
</dbReference>
<organism evidence="9 10">
    <name type="scientific">Ostreibacterium oceani</name>
    <dbReference type="NCBI Taxonomy" id="2654998"/>
    <lineage>
        <taxon>Bacteria</taxon>
        <taxon>Pseudomonadati</taxon>
        <taxon>Pseudomonadota</taxon>
        <taxon>Gammaproteobacteria</taxon>
        <taxon>Cardiobacteriales</taxon>
        <taxon>Ostreibacteriaceae</taxon>
        <taxon>Ostreibacterium</taxon>
    </lineage>
</organism>
<accession>A0A6N7EXD5</accession>
<dbReference type="InterPro" id="IPR015422">
    <property type="entry name" value="PyrdxlP-dep_Trfase_small"/>
</dbReference>
<dbReference type="PANTHER" id="PTHR11879:SF22">
    <property type="entry name" value="ASPARTATE AMINOTRANSFERASE, MITOCHONDRIAL"/>
    <property type="match status" value="1"/>
</dbReference>
<comment type="caution">
    <text evidence="9">The sequence shown here is derived from an EMBL/GenBank/DDBJ whole genome shotgun (WGS) entry which is preliminary data.</text>
</comment>
<sequence>MFEQLSAVPGDPILQLIEMYRQDTNPQKIDVGVGVFKNAEGETPVMRAVSIAEQQLHDTQATKAYVGIAGDADFNAAMRALVFADSVDYARVQALQTPGGSGALRVCAEMLYEVMPDSTVWMSDPTWGNHRPIFEAAGFTVKHYPYFDPATRMVDEARMLAALNELGQGDIVLLHGCCHNPTGSDLSFAAWDRVAEIASQRGFLPFIDLAYQGFGDGLDADLYGIRQLAKHVDDMIVTSSCSKNFGLYRDRVGCALVLAKNAAAATVVKGRLAIAARVSYSMPPDHGGAIVGMILNDATLREQWEDELTEMRNRILSLRQQLADRMRDITGTPKWDFIARHRGMFSLLSLDKSQTDKLIHDYSIYIVNGGRINIAGLRDEAQINRFADALAEVTK</sequence>
<keyword evidence="6" id="KW-0663">Pyridoxal phosphate</keyword>
<dbReference type="RefSeq" id="WP_152809932.1">
    <property type="nucleotide sequence ID" value="NZ_WHNW01000004.1"/>
</dbReference>
<dbReference type="FunFam" id="3.40.640.10:FF:000066">
    <property type="entry name" value="Aspartate aminotransferase"/>
    <property type="match status" value="1"/>
</dbReference>
<evidence type="ECO:0000256" key="4">
    <source>
        <dbReference type="ARBA" id="ARBA00022576"/>
    </source>
</evidence>
<dbReference type="AlphaFoldDB" id="A0A6N7EXD5"/>
<dbReference type="EMBL" id="WHNW01000004">
    <property type="protein sequence ID" value="MPV86059.1"/>
    <property type="molecule type" value="Genomic_DNA"/>
</dbReference>